<keyword evidence="1" id="KW-1133">Transmembrane helix</keyword>
<protein>
    <recommendedName>
        <fullName evidence="4">DUF1963 domain-containing protein</fullName>
    </recommendedName>
</protein>
<sequence>MKTSNAVLLSTVITLALVAVLGGLMLGGFWWLKRSMQGAPPPVAASSSTASAAKVPVPADAVLAPYRQRLEATRKPVAQLRLQPMAQDDRLVSKVGGRPYWTADQAYPHDAHGQPLALLAQVDLATLPPLRGYPTHALLQFFIGSDDFYGANLDGASDLAALSAQRNFRVVYWPRPQASARQAAVPLPAGDALPFDPAHPRAMHFTVGAETIGRSDVHFAQALGRPLDAVAAAWAARHALPQDDVDEALYAALNRSGHKLGGYPEFTQQDPRKPQDAQVLPLQLDSDDAMMWGDSGIANFFIDPADLQRGDFSRVAYTWDCD</sequence>
<dbReference type="SUPFAM" id="SSF103032">
    <property type="entry name" value="Hypothetical protein YwqG"/>
    <property type="match status" value="1"/>
</dbReference>
<name>A0A0K3A7U2_9XANT</name>
<evidence type="ECO:0000256" key="1">
    <source>
        <dbReference type="SAM" id="Phobius"/>
    </source>
</evidence>
<keyword evidence="1" id="KW-0812">Transmembrane</keyword>
<dbReference type="Pfam" id="PF09234">
    <property type="entry name" value="DUF1963"/>
    <property type="match status" value="1"/>
</dbReference>
<gene>
    <name evidence="2" type="ORF">XTPLMG728_2933</name>
</gene>
<dbReference type="PANTHER" id="PTHR36436">
    <property type="entry name" value="SLL5081 PROTEIN"/>
    <property type="match status" value="1"/>
</dbReference>
<accession>A0A0K3A7U2</accession>
<dbReference type="Proteomes" id="UP000041247">
    <property type="component" value="Unassembled WGS sequence"/>
</dbReference>
<reference evidence="2 3" key="1">
    <citation type="submission" date="2015-07" db="EMBL/GenBank/DDBJ databases">
        <authorList>
            <person name="Noorani M."/>
        </authorList>
    </citation>
    <scope>NUCLEOTIDE SEQUENCE [LARGE SCALE GENOMIC DNA]</scope>
    <source>
        <strain evidence="2">LMG728</strain>
    </source>
</reference>
<organism evidence="2 3">
    <name type="scientific">Xanthomonas graminis pv. poae</name>
    <dbReference type="NCBI Taxonomy" id="227946"/>
    <lineage>
        <taxon>Bacteria</taxon>
        <taxon>Pseudomonadati</taxon>
        <taxon>Pseudomonadota</taxon>
        <taxon>Gammaproteobacteria</taxon>
        <taxon>Lysobacterales</taxon>
        <taxon>Lysobacteraceae</taxon>
        <taxon>Xanthomonas</taxon>
        <taxon>Xanthomonas translucens group</taxon>
        <taxon>Xanthomonas graminis</taxon>
    </lineage>
</organism>
<dbReference type="InterPro" id="IPR035948">
    <property type="entry name" value="YwqG-like_sf"/>
</dbReference>
<dbReference type="PANTHER" id="PTHR36436:SF6">
    <property type="entry name" value="SLL5081 PROTEIN"/>
    <property type="match status" value="1"/>
</dbReference>
<dbReference type="EMBL" id="CXOK01000103">
    <property type="protein sequence ID" value="CTP91535.1"/>
    <property type="molecule type" value="Genomic_DNA"/>
</dbReference>
<dbReference type="AlphaFoldDB" id="A0A0K3A7U2"/>
<dbReference type="InterPro" id="IPR015315">
    <property type="entry name" value="DUF1963"/>
</dbReference>
<feature type="transmembrane region" description="Helical" evidence="1">
    <location>
        <begin position="6"/>
        <end position="32"/>
    </location>
</feature>
<proteinExistence type="predicted"/>
<evidence type="ECO:0000313" key="2">
    <source>
        <dbReference type="EMBL" id="CTP91535.1"/>
    </source>
</evidence>
<dbReference type="Gene3D" id="2.30.320.10">
    <property type="entry name" value="YwqG-like"/>
    <property type="match status" value="1"/>
</dbReference>
<dbReference type="RefSeq" id="WP_053841631.1">
    <property type="nucleotide sequence ID" value="NZ_CP076250.1"/>
</dbReference>
<evidence type="ECO:0008006" key="4">
    <source>
        <dbReference type="Google" id="ProtNLM"/>
    </source>
</evidence>
<evidence type="ECO:0000313" key="3">
    <source>
        <dbReference type="Proteomes" id="UP000041247"/>
    </source>
</evidence>
<keyword evidence="1" id="KW-0472">Membrane</keyword>